<dbReference type="InterPro" id="IPR046077">
    <property type="entry name" value="DUF6095"/>
</dbReference>
<evidence type="ECO:0000313" key="2">
    <source>
        <dbReference type="EMBL" id="MFD2552104.1"/>
    </source>
</evidence>
<dbReference type="Proteomes" id="UP001597472">
    <property type="component" value="Unassembled WGS sequence"/>
</dbReference>
<sequence length="81" mass="8972">MKEAKTKHTDKDLLITGIKKMALSVLTMFIGPTLIYIAFSNQEKPLYIPILALGIAVCTAAIYFAFKGINTIMDSMFGKKK</sequence>
<keyword evidence="1" id="KW-1133">Transmembrane helix</keyword>
<keyword evidence="1" id="KW-0472">Membrane</keyword>
<name>A0ABW5KTC7_9FLAO</name>
<feature type="transmembrane region" description="Helical" evidence="1">
    <location>
        <begin position="46"/>
        <end position="66"/>
    </location>
</feature>
<comment type="caution">
    <text evidence="2">The sequence shown here is derived from an EMBL/GenBank/DDBJ whole genome shotgun (WGS) entry which is preliminary data.</text>
</comment>
<proteinExistence type="predicted"/>
<accession>A0ABW5KTC7</accession>
<evidence type="ECO:0000256" key="1">
    <source>
        <dbReference type="SAM" id="Phobius"/>
    </source>
</evidence>
<keyword evidence="3" id="KW-1185">Reference proteome</keyword>
<dbReference type="Pfam" id="PF19589">
    <property type="entry name" value="DUF6095"/>
    <property type="match status" value="1"/>
</dbReference>
<reference evidence="3" key="1">
    <citation type="journal article" date="2019" name="Int. J. Syst. Evol. Microbiol.">
        <title>The Global Catalogue of Microorganisms (GCM) 10K type strain sequencing project: providing services to taxonomists for standard genome sequencing and annotation.</title>
        <authorList>
            <consortium name="The Broad Institute Genomics Platform"/>
            <consortium name="The Broad Institute Genome Sequencing Center for Infectious Disease"/>
            <person name="Wu L."/>
            <person name="Ma J."/>
        </authorList>
    </citation>
    <scope>NUCLEOTIDE SEQUENCE [LARGE SCALE GENOMIC DNA]</scope>
    <source>
        <strain evidence="3">KCTC 42587</strain>
    </source>
</reference>
<gene>
    <name evidence="2" type="ORF">ACFSQP_09785</name>
</gene>
<organism evidence="2 3">
    <name type="scientific">Bizionia sediminis</name>
    <dbReference type="NCBI Taxonomy" id="1737064"/>
    <lineage>
        <taxon>Bacteria</taxon>
        <taxon>Pseudomonadati</taxon>
        <taxon>Bacteroidota</taxon>
        <taxon>Flavobacteriia</taxon>
        <taxon>Flavobacteriales</taxon>
        <taxon>Flavobacteriaceae</taxon>
        <taxon>Bizionia</taxon>
    </lineage>
</organism>
<evidence type="ECO:0000313" key="3">
    <source>
        <dbReference type="Proteomes" id="UP001597472"/>
    </source>
</evidence>
<protein>
    <submittedName>
        <fullName evidence="2">DUF6095 family protein</fullName>
    </submittedName>
</protein>
<keyword evidence="1" id="KW-0812">Transmembrane</keyword>
<feature type="transmembrane region" description="Helical" evidence="1">
    <location>
        <begin position="21"/>
        <end position="40"/>
    </location>
</feature>
<dbReference type="RefSeq" id="WP_376893915.1">
    <property type="nucleotide sequence ID" value="NZ_JBHULS010000004.1"/>
</dbReference>
<dbReference type="EMBL" id="JBHULS010000004">
    <property type="protein sequence ID" value="MFD2552104.1"/>
    <property type="molecule type" value="Genomic_DNA"/>
</dbReference>